<dbReference type="RefSeq" id="WP_044346190.1">
    <property type="nucleotide sequence ID" value="NZ_AZAC01000001.1"/>
</dbReference>
<dbReference type="AlphaFoldDB" id="A0A0D2I053"/>
<dbReference type="PROSITE" id="PS50011">
    <property type="entry name" value="PROTEIN_KINASE_DOM"/>
    <property type="match status" value="1"/>
</dbReference>
<feature type="domain" description="Protein kinase" evidence="2">
    <location>
        <begin position="29"/>
        <end position="303"/>
    </location>
</feature>
<dbReference type="GO" id="GO:0004672">
    <property type="term" value="F:protein kinase activity"/>
    <property type="evidence" value="ECO:0007669"/>
    <property type="project" value="InterPro"/>
</dbReference>
<reference evidence="3 4" key="1">
    <citation type="submission" date="2013-11" db="EMBL/GenBank/DDBJ databases">
        <title>Metagenomic analysis of a methanogenic consortium involved in long chain n-alkane degradation.</title>
        <authorList>
            <person name="Davidova I.A."/>
            <person name="Callaghan A.V."/>
            <person name="Wawrik B."/>
            <person name="Pruitt S."/>
            <person name="Marks C."/>
            <person name="Duncan K.E."/>
            <person name="Suflita J.M."/>
        </authorList>
    </citation>
    <scope>NUCLEOTIDE SEQUENCE [LARGE SCALE GENOMIC DNA]</scope>
    <source>
        <strain evidence="3 4">SPR</strain>
    </source>
</reference>
<comment type="caution">
    <text evidence="3">The sequence shown here is derived from an EMBL/GenBank/DDBJ whole genome shotgun (WGS) entry which is preliminary data.</text>
</comment>
<gene>
    <name evidence="3" type="ORF">X474_01200</name>
</gene>
<proteinExistence type="predicted"/>
<keyword evidence="4" id="KW-1185">Reference proteome</keyword>
<dbReference type="EMBL" id="AZAC01000001">
    <property type="protein sequence ID" value="KIX15918.1"/>
    <property type="molecule type" value="Genomic_DNA"/>
</dbReference>
<dbReference type="OrthoDB" id="5488306at2"/>
<keyword evidence="1" id="KW-0812">Transmembrane</keyword>
<keyword evidence="1" id="KW-1133">Transmembrane helix</keyword>
<protein>
    <recommendedName>
        <fullName evidence="2">Protein kinase domain-containing protein</fullName>
    </recommendedName>
</protein>
<name>A0A0D2I053_9BACT</name>
<dbReference type="Gene3D" id="1.10.510.10">
    <property type="entry name" value="Transferase(Phosphotransferase) domain 1"/>
    <property type="match status" value="1"/>
</dbReference>
<dbReference type="GO" id="GO:0005524">
    <property type="term" value="F:ATP binding"/>
    <property type="evidence" value="ECO:0007669"/>
    <property type="project" value="InterPro"/>
</dbReference>
<sequence>MDKLNPITDTTEIYSIDRDDILLIGGRYYKVTGHAHEMRFGMDDPKFWVKWAIDQETGEKKLIKLSFFENFETRIGPISIMCFRSPEKEAKILDQVRNHPHFMQGIWHKDEKDNIIRILDVISGPNFFNYIASFNLSYEDYFRRILPVILKQILKVLDALRFLHLNGFRHGDIRNDHIIVERDSGNYVWIDFDYDYQTTENPFGLDLFGIGNILIYAVGMGLHTLHMIKKDRKKYGNLYDDLDGADFSIIHQTRFINLKKIYPIIPKPLNDVLMHFSRGASIYYEVMEEIIEDVSRCIYLLEE</sequence>
<evidence type="ECO:0000259" key="2">
    <source>
        <dbReference type="PROSITE" id="PS50011"/>
    </source>
</evidence>
<dbReference type="STRING" id="1429043.X474_01200"/>
<dbReference type="InterPro" id="IPR011009">
    <property type="entry name" value="Kinase-like_dom_sf"/>
</dbReference>
<accession>A0A0D2I053</accession>
<evidence type="ECO:0000313" key="4">
    <source>
        <dbReference type="Proteomes" id="UP000032233"/>
    </source>
</evidence>
<dbReference type="SUPFAM" id="SSF56112">
    <property type="entry name" value="Protein kinase-like (PK-like)"/>
    <property type="match status" value="1"/>
</dbReference>
<dbReference type="InterPro" id="IPR000719">
    <property type="entry name" value="Prot_kinase_dom"/>
</dbReference>
<organism evidence="3 4">
    <name type="scientific">Dethiosulfatarculus sandiegensis</name>
    <dbReference type="NCBI Taxonomy" id="1429043"/>
    <lineage>
        <taxon>Bacteria</taxon>
        <taxon>Pseudomonadati</taxon>
        <taxon>Thermodesulfobacteriota</taxon>
        <taxon>Desulfarculia</taxon>
        <taxon>Desulfarculales</taxon>
        <taxon>Desulfarculaceae</taxon>
        <taxon>Dethiosulfatarculus</taxon>
    </lineage>
</organism>
<keyword evidence="1" id="KW-0472">Membrane</keyword>
<evidence type="ECO:0000256" key="1">
    <source>
        <dbReference type="SAM" id="Phobius"/>
    </source>
</evidence>
<dbReference type="InParanoid" id="A0A0D2I053"/>
<dbReference type="Proteomes" id="UP000032233">
    <property type="component" value="Unassembled WGS sequence"/>
</dbReference>
<evidence type="ECO:0000313" key="3">
    <source>
        <dbReference type="EMBL" id="KIX15918.1"/>
    </source>
</evidence>
<feature type="transmembrane region" description="Helical" evidence="1">
    <location>
        <begin position="207"/>
        <end position="225"/>
    </location>
</feature>